<keyword evidence="1" id="KW-0812">Transmembrane</keyword>
<keyword evidence="1" id="KW-0472">Membrane</keyword>
<gene>
    <name evidence="2" type="ORF">MNR06_08300</name>
</gene>
<keyword evidence="3" id="KW-1185">Reference proteome</keyword>
<proteinExistence type="predicted"/>
<dbReference type="RefSeq" id="WP_243540768.1">
    <property type="nucleotide sequence ID" value="NZ_CP093442.1"/>
</dbReference>
<evidence type="ECO:0000256" key="1">
    <source>
        <dbReference type="SAM" id="Phobius"/>
    </source>
</evidence>
<protein>
    <recommendedName>
        <fullName evidence="4">DUF1097 domain-containing protein</fullName>
    </recommendedName>
</protein>
<dbReference type="Proteomes" id="UP000830116">
    <property type="component" value="Chromosome"/>
</dbReference>
<reference evidence="2" key="1">
    <citation type="submission" date="2022-03" db="EMBL/GenBank/DDBJ databases">
        <title>Genome Identification and Characterization of new species Bdellovibrio reynosense LBG001 sp. nov. from a Mexico soil sample.</title>
        <authorList>
            <person name="Camilli A."/>
            <person name="Ajao Y."/>
            <person name="Guo X."/>
        </authorList>
    </citation>
    <scope>NUCLEOTIDE SEQUENCE</scope>
    <source>
        <strain evidence="2">LBG001</strain>
    </source>
</reference>
<name>A0ABY4CDZ9_9BACT</name>
<evidence type="ECO:0008006" key="4">
    <source>
        <dbReference type="Google" id="ProtNLM"/>
    </source>
</evidence>
<feature type="transmembrane region" description="Helical" evidence="1">
    <location>
        <begin position="108"/>
        <end position="127"/>
    </location>
</feature>
<organism evidence="2 3">
    <name type="scientific">Bdellovibrio reynosensis</name>
    <dbReference type="NCBI Taxonomy" id="2835041"/>
    <lineage>
        <taxon>Bacteria</taxon>
        <taxon>Pseudomonadati</taxon>
        <taxon>Bdellovibrionota</taxon>
        <taxon>Bdellovibrionia</taxon>
        <taxon>Bdellovibrionales</taxon>
        <taxon>Pseudobdellovibrionaceae</taxon>
        <taxon>Bdellovibrio</taxon>
    </lineage>
</organism>
<feature type="transmembrane region" description="Helical" evidence="1">
    <location>
        <begin position="134"/>
        <end position="151"/>
    </location>
</feature>
<accession>A0ABY4CDZ9</accession>
<evidence type="ECO:0000313" key="3">
    <source>
        <dbReference type="Proteomes" id="UP000830116"/>
    </source>
</evidence>
<feature type="transmembrane region" description="Helical" evidence="1">
    <location>
        <begin position="84"/>
        <end position="102"/>
    </location>
</feature>
<dbReference type="EMBL" id="CP093442">
    <property type="protein sequence ID" value="UOF02949.1"/>
    <property type="molecule type" value="Genomic_DNA"/>
</dbReference>
<feature type="transmembrane region" description="Helical" evidence="1">
    <location>
        <begin position="32"/>
        <end position="54"/>
    </location>
</feature>
<keyword evidence="1" id="KW-1133">Transmembrane helix</keyword>
<sequence>MSDMEQAQNWNDFVFSAVIEESETVRLFKYKLLTLITVFTGLLMWTYSFIALLLVERKEVAYIGFACSMVHALAPVVGKWTKSICSGAYCMVVPGMIFQFSFSFFTGGFFAPTLIWFAVLPLIVGILTNKFHAALWIFITALGFLSMYYLHASGYVPESSLTPLGQTVAQFMIGLGLIGLVGGFTIFFLELSYFYHEKSKGS</sequence>
<feature type="transmembrane region" description="Helical" evidence="1">
    <location>
        <begin position="171"/>
        <end position="195"/>
    </location>
</feature>
<evidence type="ECO:0000313" key="2">
    <source>
        <dbReference type="EMBL" id="UOF02949.1"/>
    </source>
</evidence>